<feature type="region of interest" description="Disordered" evidence="1">
    <location>
        <begin position="90"/>
        <end position="114"/>
    </location>
</feature>
<gene>
    <name evidence="2" type="ORF">QCA50_017760</name>
</gene>
<dbReference type="EMBL" id="JASBNA010000062">
    <property type="protein sequence ID" value="KAK7679182.1"/>
    <property type="molecule type" value="Genomic_DNA"/>
</dbReference>
<evidence type="ECO:0000313" key="3">
    <source>
        <dbReference type="Proteomes" id="UP001385951"/>
    </source>
</evidence>
<protein>
    <submittedName>
        <fullName evidence="2">Uncharacterized protein</fullName>
    </submittedName>
</protein>
<organism evidence="2 3">
    <name type="scientific">Cerrena zonata</name>
    <dbReference type="NCBI Taxonomy" id="2478898"/>
    <lineage>
        <taxon>Eukaryota</taxon>
        <taxon>Fungi</taxon>
        <taxon>Dikarya</taxon>
        <taxon>Basidiomycota</taxon>
        <taxon>Agaricomycotina</taxon>
        <taxon>Agaricomycetes</taxon>
        <taxon>Polyporales</taxon>
        <taxon>Cerrenaceae</taxon>
        <taxon>Cerrena</taxon>
    </lineage>
</organism>
<evidence type="ECO:0000256" key="1">
    <source>
        <dbReference type="SAM" id="MobiDB-lite"/>
    </source>
</evidence>
<keyword evidence="3" id="KW-1185">Reference proteome</keyword>
<name>A0AAW0FPF9_9APHY</name>
<reference evidence="2 3" key="1">
    <citation type="submission" date="2022-09" db="EMBL/GenBank/DDBJ databases">
        <authorList>
            <person name="Palmer J.M."/>
        </authorList>
    </citation>
    <scope>NUCLEOTIDE SEQUENCE [LARGE SCALE GENOMIC DNA]</scope>
    <source>
        <strain evidence="2 3">DSM 7382</strain>
    </source>
</reference>
<comment type="caution">
    <text evidence="2">The sequence shown here is derived from an EMBL/GenBank/DDBJ whole genome shotgun (WGS) entry which is preliminary data.</text>
</comment>
<dbReference type="Proteomes" id="UP001385951">
    <property type="component" value="Unassembled WGS sequence"/>
</dbReference>
<accession>A0AAW0FPF9</accession>
<proteinExistence type="predicted"/>
<dbReference type="AlphaFoldDB" id="A0AAW0FPF9"/>
<evidence type="ECO:0000313" key="2">
    <source>
        <dbReference type="EMBL" id="KAK7679182.1"/>
    </source>
</evidence>
<sequence>MPIFILDWDRRCNVTVDIEWIFCAYRRRSEPTVLTENITNADGTFESLPRDVNPEYYPLTLESSQTMLRDLQYTHCEGHVKTSLPWELEMHRRESKEREEDQEERERETKADDV</sequence>